<accession>A0A7S3ZDW4</accession>
<reference evidence="3" key="1">
    <citation type="submission" date="2021-01" db="EMBL/GenBank/DDBJ databases">
        <authorList>
            <person name="Corre E."/>
            <person name="Pelletier E."/>
            <person name="Niang G."/>
            <person name="Scheremetjew M."/>
            <person name="Finn R."/>
            <person name="Kale V."/>
            <person name="Holt S."/>
            <person name="Cochrane G."/>
            <person name="Meng A."/>
            <person name="Brown T."/>
            <person name="Cohen L."/>
        </authorList>
    </citation>
    <scope>NUCLEOTIDE SEQUENCE</scope>
    <source>
        <strain evidence="3">CCCM811</strain>
    </source>
</reference>
<sequence length="251" mass="27341">MWLSILMLYFSGTAASAGSGVIKVSCVGDSITYGYLSTEGMTYPAQLQNLLGSGYKVSNFGSNGRTMLKSSDYPYWNTSQYQAALDSNPDIVVLMLGTNDAKYYNWGPHSSEYPIDYLDMVSVFQSLPSRPQVFTMIPPPLYKDGQYDMNQTVINSFYPGTDLPGSIRAIAQTAGLPPPIDLFDVFQAHCPVVQGTPGHNASHELVTCDWIAHGGTDACHPNNSGYGQIAQAVKNTLLEAMSRLRDAHLMS</sequence>
<dbReference type="InterPro" id="IPR013830">
    <property type="entry name" value="SGNH_hydro"/>
</dbReference>
<name>A0A7S3ZDW4_9EUKA</name>
<evidence type="ECO:0000256" key="1">
    <source>
        <dbReference type="SAM" id="SignalP"/>
    </source>
</evidence>
<gene>
    <name evidence="3" type="ORF">LGLO00237_LOCUS32249</name>
</gene>
<dbReference type="SUPFAM" id="SSF52266">
    <property type="entry name" value="SGNH hydrolase"/>
    <property type="match status" value="1"/>
</dbReference>
<dbReference type="GO" id="GO:0004622">
    <property type="term" value="F:phosphatidylcholine lysophospholipase activity"/>
    <property type="evidence" value="ECO:0007669"/>
    <property type="project" value="TreeGrafter"/>
</dbReference>
<proteinExistence type="predicted"/>
<dbReference type="PANTHER" id="PTHR30383">
    <property type="entry name" value="THIOESTERASE 1/PROTEASE 1/LYSOPHOSPHOLIPASE L1"/>
    <property type="match status" value="1"/>
</dbReference>
<dbReference type="Pfam" id="PF13472">
    <property type="entry name" value="Lipase_GDSL_2"/>
    <property type="match status" value="1"/>
</dbReference>
<dbReference type="EMBL" id="HBIV01046071">
    <property type="protein sequence ID" value="CAE0680463.1"/>
    <property type="molecule type" value="Transcribed_RNA"/>
</dbReference>
<feature type="signal peptide" evidence="1">
    <location>
        <begin position="1"/>
        <end position="15"/>
    </location>
</feature>
<dbReference type="Gene3D" id="3.40.50.1110">
    <property type="entry name" value="SGNH hydrolase"/>
    <property type="match status" value="1"/>
</dbReference>
<organism evidence="3">
    <name type="scientific">Lotharella globosa</name>
    <dbReference type="NCBI Taxonomy" id="91324"/>
    <lineage>
        <taxon>Eukaryota</taxon>
        <taxon>Sar</taxon>
        <taxon>Rhizaria</taxon>
        <taxon>Cercozoa</taxon>
        <taxon>Chlorarachniophyceae</taxon>
        <taxon>Lotharella</taxon>
    </lineage>
</organism>
<feature type="domain" description="SGNH hydrolase-type esterase" evidence="2">
    <location>
        <begin position="26"/>
        <end position="226"/>
    </location>
</feature>
<dbReference type="InterPro" id="IPR036514">
    <property type="entry name" value="SGNH_hydro_sf"/>
</dbReference>
<dbReference type="AlphaFoldDB" id="A0A7S3ZDW4"/>
<feature type="chain" id="PRO_5031570866" description="SGNH hydrolase-type esterase domain-containing protein" evidence="1">
    <location>
        <begin position="16"/>
        <end position="251"/>
    </location>
</feature>
<dbReference type="PANTHER" id="PTHR30383:SF5">
    <property type="entry name" value="SGNH HYDROLASE-TYPE ESTERASE DOMAIN-CONTAINING PROTEIN"/>
    <property type="match status" value="1"/>
</dbReference>
<evidence type="ECO:0000259" key="2">
    <source>
        <dbReference type="Pfam" id="PF13472"/>
    </source>
</evidence>
<evidence type="ECO:0000313" key="3">
    <source>
        <dbReference type="EMBL" id="CAE0680463.1"/>
    </source>
</evidence>
<keyword evidence="1" id="KW-0732">Signal</keyword>
<protein>
    <recommendedName>
        <fullName evidence="2">SGNH hydrolase-type esterase domain-containing protein</fullName>
    </recommendedName>
</protein>
<dbReference type="InterPro" id="IPR051532">
    <property type="entry name" value="Ester_Hydrolysis_Enzymes"/>
</dbReference>